<sequence length="392" mass="45998">MRDGWKDSRSKALINFLVYCPKGVSFIKSVDASDFVTNAQTLCNLFVEIIEFVGPHNVVHLVTDNGSNYKAAGRLISDKFYHISWSPCAAHCLNLILKDIADMPHIESLADRASSISVFVYNHKWTLGWLRKQPKWTKIIRPGPTRFATTFIALKSIYDHYHELQTMVTSRGFNLWSGSKSKRGKEIKDIVLDKMFWNDCLIIIKIVSPLLRLLRIVDSDEKPALGYVYEGMYRARKSIKETFQNKKRLYKPYTKIVKERWDKLLRRDIHAAAYWLNPVFQYNQLTFSHKPEVMNGLLEVIEEWWRMFGHDAPNLKNLAIRLLSQTASSSGCERNWSAFERIHANVRNRLEHERLNDLVYVHYNLRLKNRFVLYYTKLVIFLVNDLILDFIY</sequence>
<dbReference type="Pfam" id="PF04937">
    <property type="entry name" value="DUF659"/>
    <property type="match status" value="1"/>
</dbReference>
<evidence type="ECO:0008006" key="5">
    <source>
        <dbReference type="Google" id="ProtNLM"/>
    </source>
</evidence>
<feature type="domain" description="HAT C-terminal dimerisation" evidence="2">
    <location>
        <begin position="301"/>
        <end position="365"/>
    </location>
</feature>
<evidence type="ECO:0000313" key="3">
    <source>
        <dbReference type="EMBL" id="PKA46753.1"/>
    </source>
</evidence>
<dbReference type="STRING" id="1088818.A0A2H9ZTZ1"/>
<reference evidence="3 4" key="1">
    <citation type="journal article" date="2017" name="Nature">
        <title>The Apostasia genome and the evolution of orchids.</title>
        <authorList>
            <person name="Zhang G.Q."/>
            <person name="Liu K.W."/>
            <person name="Li Z."/>
            <person name="Lohaus R."/>
            <person name="Hsiao Y.Y."/>
            <person name="Niu S.C."/>
            <person name="Wang J.Y."/>
            <person name="Lin Y.C."/>
            <person name="Xu Q."/>
            <person name="Chen L.J."/>
            <person name="Yoshida K."/>
            <person name="Fujiwara S."/>
            <person name="Wang Z.W."/>
            <person name="Zhang Y.Q."/>
            <person name="Mitsuda N."/>
            <person name="Wang M."/>
            <person name="Liu G.H."/>
            <person name="Pecoraro L."/>
            <person name="Huang H.X."/>
            <person name="Xiao X.J."/>
            <person name="Lin M."/>
            <person name="Wu X.Y."/>
            <person name="Wu W.L."/>
            <person name="Chen Y.Y."/>
            <person name="Chang S.B."/>
            <person name="Sakamoto S."/>
            <person name="Ohme-Takagi M."/>
            <person name="Yagi M."/>
            <person name="Zeng S.J."/>
            <person name="Shen C.Y."/>
            <person name="Yeh C.M."/>
            <person name="Luo Y.B."/>
            <person name="Tsai W.C."/>
            <person name="Van de Peer Y."/>
            <person name="Liu Z.J."/>
        </authorList>
    </citation>
    <scope>NUCLEOTIDE SEQUENCE [LARGE SCALE GENOMIC DNA]</scope>
    <source>
        <strain evidence="4">cv. Shenzhen</strain>
        <tissue evidence="3">Stem</tissue>
    </source>
</reference>
<feature type="domain" description="DUF659" evidence="1">
    <location>
        <begin position="1"/>
        <end position="116"/>
    </location>
</feature>
<evidence type="ECO:0000259" key="2">
    <source>
        <dbReference type="Pfam" id="PF05699"/>
    </source>
</evidence>
<dbReference type="EMBL" id="KZ453894">
    <property type="protein sequence ID" value="PKA46753.1"/>
    <property type="molecule type" value="Genomic_DNA"/>
</dbReference>
<proteinExistence type="predicted"/>
<accession>A0A2H9ZTZ1</accession>
<dbReference type="Pfam" id="PF05699">
    <property type="entry name" value="Dimer_Tnp_hAT"/>
    <property type="match status" value="1"/>
</dbReference>
<evidence type="ECO:0000313" key="4">
    <source>
        <dbReference type="Proteomes" id="UP000236161"/>
    </source>
</evidence>
<gene>
    <name evidence="3" type="ORF">AXF42_Ash015647</name>
</gene>
<dbReference type="Proteomes" id="UP000236161">
    <property type="component" value="Unassembled WGS sequence"/>
</dbReference>
<dbReference type="GO" id="GO:0046983">
    <property type="term" value="F:protein dimerization activity"/>
    <property type="evidence" value="ECO:0007669"/>
    <property type="project" value="InterPro"/>
</dbReference>
<dbReference type="InterPro" id="IPR008906">
    <property type="entry name" value="HATC_C_dom"/>
</dbReference>
<dbReference type="SUPFAM" id="SSF53098">
    <property type="entry name" value="Ribonuclease H-like"/>
    <property type="match status" value="1"/>
</dbReference>
<dbReference type="PANTHER" id="PTHR32166:SF121">
    <property type="entry name" value="DUF659 DOMAIN-CONTAINING PROTEIN"/>
    <property type="match status" value="1"/>
</dbReference>
<dbReference type="InterPro" id="IPR012337">
    <property type="entry name" value="RNaseH-like_sf"/>
</dbReference>
<protein>
    <recommendedName>
        <fullName evidence="5">DUF659 domain-containing protein</fullName>
    </recommendedName>
</protein>
<name>A0A2H9ZTZ1_9ASPA</name>
<dbReference type="OrthoDB" id="779884at2759"/>
<organism evidence="3 4">
    <name type="scientific">Apostasia shenzhenica</name>
    <dbReference type="NCBI Taxonomy" id="1088818"/>
    <lineage>
        <taxon>Eukaryota</taxon>
        <taxon>Viridiplantae</taxon>
        <taxon>Streptophyta</taxon>
        <taxon>Embryophyta</taxon>
        <taxon>Tracheophyta</taxon>
        <taxon>Spermatophyta</taxon>
        <taxon>Magnoliopsida</taxon>
        <taxon>Liliopsida</taxon>
        <taxon>Asparagales</taxon>
        <taxon>Orchidaceae</taxon>
        <taxon>Apostasioideae</taxon>
        <taxon>Apostasia</taxon>
    </lineage>
</organism>
<dbReference type="AlphaFoldDB" id="A0A2H9ZTZ1"/>
<keyword evidence="4" id="KW-1185">Reference proteome</keyword>
<evidence type="ECO:0000259" key="1">
    <source>
        <dbReference type="Pfam" id="PF04937"/>
    </source>
</evidence>
<dbReference type="InterPro" id="IPR007021">
    <property type="entry name" value="DUF659"/>
</dbReference>
<dbReference type="PANTHER" id="PTHR32166">
    <property type="entry name" value="OSJNBA0013A04.12 PROTEIN"/>
    <property type="match status" value="1"/>
</dbReference>